<protein>
    <submittedName>
        <fullName evidence="2">Hydantoinase B/oxoprolinase family protein</fullName>
    </submittedName>
</protein>
<dbReference type="AlphaFoldDB" id="A0A3S4BWU8"/>
<dbReference type="InterPro" id="IPR045079">
    <property type="entry name" value="Oxoprolinase-like"/>
</dbReference>
<keyword evidence="3" id="KW-1185">Reference proteome</keyword>
<accession>A0A3S4BWU8</accession>
<dbReference type="InterPro" id="IPR003692">
    <property type="entry name" value="Hydantoinase_B"/>
</dbReference>
<organism evidence="2 3">
    <name type="scientific">Labedella populi</name>
    <dbReference type="NCBI Taxonomy" id="2498850"/>
    <lineage>
        <taxon>Bacteria</taxon>
        <taxon>Bacillati</taxon>
        <taxon>Actinomycetota</taxon>
        <taxon>Actinomycetes</taxon>
        <taxon>Micrococcales</taxon>
        <taxon>Microbacteriaceae</taxon>
        <taxon>Labedella</taxon>
    </lineage>
</organism>
<proteinExistence type="predicted"/>
<reference evidence="2 3" key="1">
    <citation type="submission" date="2018-12" db="EMBL/GenBank/DDBJ databases">
        <authorList>
            <person name="Li F."/>
        </authorList>
    </citation>
    <scope>NUCLEOTIDE SEQUENCE [LARGE SCALE GENOMIC DNA]</scope>
    <source>
        <strain evidence="2 3">8H24J-4-2</strain>
    </source>
</reference>
<dbReference type="Proteomes" id="UP000288603">
    <property type="component" value="Unassembled WGS sequence"/>
</dbReference>
<dbReference type="RefSeq" id="WP_128500141.1">
    <property type="nucleotide sequence ID" value="NZ_RZNC01000007.1"/>
</dbReference>
<gene>
    <name evidence="2" type="ORF">ELQ92_14975</name>
</gene>
<comment type="caution">
    <text evidence="2">The sequence shown here is derived from an EMBL/GenBank/DDBJ whole genome shotgun (WGS) entry which is preliminary data.</text>
</comment>
<evidence type="ECO:0000259" key="1">
    <source>
        <dbReference type="Pfam" id="PF02538"/>
    </source>
</evidence>
<dbReference type="PANTHER" id="PTHR11365:SF23">
    <property type="entry name" value="HYPOTHETICAL 5-OXOPROLINASE (EUROFUNG)-RELATED"/>
    <property type="match status" value="1"/>
</dbReference>
<evidence type="ECO:0000313" key="2">
    <source>
        <dbReference type="EMBL" id="RWZ58323.1"/>
    </source>
</evidence>
<name>A0A3S4BWU8_9MICO</name>
<dbReference type="EMBL" id="RZNC01000007">
    <property type="protein sequence ID" value="RWZ58323.1"/>
    <property type="molecule type" value="Genomic_DNA"/>
</dbReference>
<dbReference type="OrthoDB" id="102473at2"/>
<dbReference type="PANTHER" id="PTHR11365">
    <property type="entry name" value="5-OXOPROLINASE RELATED"/>
    <property type="match status" value="1"/>
</dbReference>
<dbReference type="GO" id="GO:0006749">
    <property type="term" value="P:glutathione metabolic process"/>
    <property type="evidence" value="ECO:0007669"/>
    <property type="project" value="TreeGrafter"/>
</dbReference>
<dbReference type="GO" id="GO:0005829">
    <property type="term" value="C:cytosol"/>
    <property type="evidence" value="ECO:0007669"/>
    <property type="project" value="TreeGrafter"/>
</dbReference>
<dbReference type="Pfam" id="PF02538">
    <property type="entry name" value="Hydantoinase_B"/>
    <property type="match status" value="1"/>
</dbReference>
<dbReference type="GO" id="GO:0017168">
    <property type="term" value="F:5-oxoprolinase (ATP-hydrolyzing) activity"/>
    <property type="evidence" value="ECO:0007669"/>
    <property type="project" value="TreeGrafter"/>
</dbReference>
<sequence>MSATASELTPVQVEVIGSALESICDEMGEALVKTSYSPNIKERRDCTTGIFNAGGELLAQAEHIPMHLGSLMGIVNAITDRYALEDIRDGDSFVGNDPHIGGGTHLPDIVLVTPIFVEGALAGWATNLAHHSDYAERGHEHIFQEGLRIPPVRFLRDWTYVPEVMDLILTNMQVPAERVADFNAQVAANRLGVARFREISEKYGPATIEAAGQELLDYTERKVRAGIREVPNGRYRFSDTFDCNELDEQLQLSVVMTVSDEHLDFEFTAPEQVRASINMVETALLATVYYAAKTVVGPDIPANGGLGRAISVSAPRGSVLNCVAPAAVNGRIQLCQRVVDLVHGALADAVPSRVIAASNGAVTGTQFSGTDPRTGRYYVYLETIGGGYGAGCAYDGLDGVQAHMTNTSNLPVEALESEYPLFVERYALIDGSGGEGEHRGGMGIHRQVRVEHDDCQCEVGMSRMLSRPWGLLGGTAGQSARLEKNGVVVPTGDVVHLSRGDSISAITAGGGGYGDPANRPKDVVLRDLREERIDSSTAERIYGVTNDENSGGAA</sequence>
<feature type="domain" description="Hydantoinase B/oxoprolinase" evidence="1">
    <location>
        <begin position="10"/>
        <end position="516"/>
    </location>
</feature>
<evidence type="ECO:0000313" key="3">
    <source>
        <dbReference type="Proteomes" id="UP000288603"/>
    </source>
</evidence>